<evidence type="ECO:0000313" key="2">
    <source>
        <dbReference type="RefSeq" id="XP_015040243.1"/>
    </source>
</evidence>
<reference evidence="1" key="1">
    <citation type="submission" date="2024-06" db="UniProtKB">
        <authorList>
            <consortium name="RefSeq"/>
        </authorList>
    </citation>
    <scope>NUCLEOTIDE SEQUENCE [LARGE SCALE GENOMIC DNA]</scope>
    <source>
        <strain evidence="1">MV2-25</strain>
    </source>
</reference>
<dbReference type="AlphaFoldDB" id="A0A6I8VFI7"/>
<name>A0A6I8VFI7_DROPS</name>
<protein>
    <submittedName>
        <fullName evidence="2">Uncharacterized protein isoform X17</fullName>
    </submittedName>
</protein>
<reference evidence="2" key="2">
    <citation type="submission" date="2025-08" db="UniProtKB">
        <authorList>
            <consortium name="RefSeq"/>
        </authorList>
    </citation>
    <scope>IDENTIFICATION</scope>
    <source>
        <strain evidence="2">MV-25-SWS-2005</strain>
        <tissue evidence="2">Whole body</tissue>
    </source>
</reference>
<sequence length="108" mass="12901">MYTEFWFCGILFSIVFWLVGRECYLFVKLKVEEWNIQVYERILREEMMLRLSIEAVLQEQGEPEFDAGEQRCSKLGGRRQLLFTLPPLRQVLWRDSNLNSVNTHICPV</sequence>
<dbReference type="GeneID" id="4804872"/>
<dbReference type="Proteomes" id="UP000001819">
    <property type="component" value="Chromosome 3"/>
</dbReference>
<proteinExistence type="predicted"/>
<gene>
    <name evidence="2" type="primary">LOC4804872</name>
</gene>
<accession>A0A6I8VFI7</accession>
<evidence type="ECO:0000313" key="1">
    <source>
        <dbReference type="Proteomes" id="UP000001819"/>
    </source>
</evidence>
<keyword evidence="1" id="KW-1185">Reference proteome</keyword>
<dbReference type="RefSeq" id="XP_015040243.1">
    <property type="nucleotide sequence ID" value="XM_015184757.2"/>
</dbReference>
<dbReference type="Bgee" id="FBgn0071992">
    <property type="expression patterns" value="Expressed in male reproductive system and 1 other cell type or tissue"/>
</dbReference>
<organism evidence="1 2">
    <name type="scientific">Drosophila pseudoobscura pseudoobscura</name>
    <name type="common">Fruit fly</name>
    <dbReference type="NCBI Taxonomy" id="46245"/>
    <lineage>
        <taxon>Eukaryota</taxon>
        <taxon>Metazoa</taxon>
        <taxon>Ecdysozoa</taxon>
        <taxon>Arthropoda</taxon>
        <taxon>Hexapoda</taxon>
        <taxon>Insecta</taxon>
        <taxon>Pterygota</taxon>
        <taxon>Neoptera</taxon>
        <taxon>Endopterygota</taxon>
        <taxon>Diptera</taxon>
        <taxon>Brachycera</taxon>
        <taxon>Muscomorpha</taxon>
        <taxon>Ephydroidea</taxon>
        <taxon>Drosophilidae</taxon>
        <taxon>Drosophila</taxon>
        <taxon>Sophophora</taxon>
    </lineage>
</organism>